<dbReference type="GO" id="GO:0004674">
    <property type="term" value="F:protein serine/threonine kinase activity"/>
    <property type="evidence" value="ECO:0007669"/>
    <property type="project" value="TreeGrafter"/>
</dbReference>
<dbReference type="Gene3D" id="3.40.50.410">
    <property type="entry name" value="von Willebrand factor, type A domain"/>
    <property type="match status" value="1"/>
</dbReference>
<evidence type="ECO:0000259" key="2">
    <source>
        <dbReference type="PROSITE" id="PS50234"/>
    </source>
</evidence>
<feature type="region of interest" description="Disordered" evidence="1">
    <location>
        <begin position="340"/>
        <end position="370"/>
    </location>
</feature>
<sequence>MDEDMQFDSGATAFSALHQYPHIQPPNGSGDRKMLDLVFVQDCTGSQGSYITSATKNIQAICQHIFESGKLQAQEDLRIGLVAYRDHPPQDHTYVTKNFGFSSDINKVENDLSTLYASGGGDGPEAVTAALAEALNMGWRPEASKMVVLIADAPPHGIGEYGDGFDDGSPDGNDPLQVARLMANRGITLFFVACEPALSGYSYATDFFQALTNITSGLMLPLTTADLLTHAIVGSVLENLDMERLVREVGQAVSQRILGNNESVDDVARELHERLLLRNESTKKVVIESIYRESEEAKHNVSVYMQAPSLAEARPLLKRVPGTRFTDKYLHARMSSSRTYTPYPYPPRGIKTSSVTSSAPAIPTPSHSPPRKVVTDFAAFGAPKNVSVFGTAVASTPFSLAGGKAAFGGIRNGGSRGAIDDEDDEDDGPADDGAQRVELREDSITFDQARRIAMQSAWRSARI</sequence>
<dbReference type="InterPro" id="IPR002035">
    <property type="entry name" value="VWF_A"/>
</dbReference>
<dbReference type="STRING" id="98765.A0A2R6NDT9"/>
<evidence type="ECO:0000313" key="3">
    <source>
        <dbReference type="EMBL" id="PSR70537.1"/>
    </source>
</evidence>
<name>A0A2R6NDT9_9APHY</name>
<reference evidence="3 4" key="1">
    <citation type="submission" date="2018-02" db="EMBL/GenBank/DDBJ databases">
        <title>Genome sequence of the basidiomycete white-rot fungus Phlebia centrifuga.</title>
        <authorList>
            <person name="Granchi Z."/>
            <person name="Peng M."/>
            <person name="de Vries R.P."/>
            <person name="Hilden K."/>
            <person name="Makela M.R."/>
            <person name="Grigoriev I."/>
            <person name="Riley R."/>
        </authorList>
    </citation>
    <scope>NUCLEOTIDE SEQUENCE [LARGE SCALE GENOMIC DNA]</scope>
    <source>
        <strain evidence="3 4">FBCC195</strain>
    </source>
</reference>
<dbReference type="AlphaFoldDB" id="A0A2R6NDT9"/>
<dbReference type="InterPro" id="IPR036465">
    <property type="entry name" value="vWFA_dom_sf"/>
</dbReference>
<feature type="compositionally biased region" description="Basic and acidic residues" evidence="1">
    <location>
        <begin position="433"/>
        <end position="442"/>
    </location>
</feature>
<feature type="region of interest" description="Disordered" evidence="1">
    <location>
        <begin position="410"/>
        <end position="442"/>
    </location>
</feature>
<dbReference type="SMART" id="SM00327">
    <property type="entry name" value="VWA"/>
    <property type="match status" value="1"/>
</dbReference>
<feature type="domain" description="VWFA" evidence="2">
    <location>
        <begin position="36"/>
        <end position="240"/>
    </location>
</feature>
<dbReference type="OrthoDB" id="301415at2759"/>
<evidence type="ECO:0000313" key="4">
    <source>
        <dbReference type="Proteomes" id="UP000186601"/>
    </source>
</evidence>
<dbReference type="SUPFAM" id="SSF53300">
    <property type="entry name" value="vWA-like"/>
    <property type="match status" value="1"/>
</dbReference>
<dbReference type="EMBL" id="MLYV02001349">
    <property type="protein sequence ID" value="PSR70537.1"/>
    <property type="molecule type" value="Genomic_DNA"/>
</dbReference>
<accession>A0A2R6NDT9</accession>
<protein>
    <recommendedName>
        <fullName evidence="2">VWFA domain-containing protein</fullName>
    </recommendedName>
</protein>
<dbReference type="PANTHER" id="PTHR47763">
    <property type="entry name" value="ALPHA-PROTEIN KINASE VWKA"/>
    <property type="match status" value="1"/>
</dbReference>
<dbReference type="GO" id="GO:0005737">
    <property type="term" value="C:cytoplasm"/>
    <property type="evidence" value="ECO:0007669"/>
    <property type="project" value="TreeGrafter"/>
</dbReference>
<gene>
    <name evidence="3" type="ORF">PHLCEN_2v13576</name>
</gene>
<dbReference type="CDD" id="cd00198">
    <property type="entry name" value="vWFA"/>
    <property type="match status" value="1"/>
</dbReference>
<evidence type="ECO:0000256" key="1">
    <source>
        <dbReference type="SAM" id="MobiDB-lite"/>
    </source>
</evidence>
<organism evidence="3 4">
    <name type="scientific">Hermanssonia centrifuga</name>
    <dbReference type="NCBI Taxonomy" id="98765"/>
    <lineage>
        <taxon>Eukaryota</taxon>
        <taxon>Fungi</taxon>
        <taxon>Dikarya</taxon>
        <taxon>Basidiomycota</taxon>
        <taxon>Agaricomycotina</taxon>
        <taxon>Agaricomycetes</taxon>
        <taxon>Polyporales</taxon>
        <taxon>Meruliaceae</taxon>
        <taxon>Hermanssonia</taxon>
    </lineage>
</organism>
<dbReference type="Proteomes" id="UP000186601">
    <property type="component" value="Unassembled WGS sequence"/>
</dbReference>
<dbReference type="InterPro" id="IPR052969">
    <property type="entry name" value="Thr-specific_kinase-like"/>
</dbReference>
<keyword evidence="4" id="KW-1185">Reference proteome</keyword>
<dbReference type="PANTHER" id="PTHR47763:SF1">
    <property type="entry name" value="DUF659 DOMAIN-CONTAINING PROTEIN"/>
    <property type="match status" value="1"/>
</dbReference>
<feature type="compositionally biased region" description="Acidic residues" evidence="1">
    <location>
        <begin position="420"/>
        <end position="430"/>
    </location>
</feature>
<comment type="caution">
    <text evidence="3">The sequence shown here is derived from an EMBL/GenBank/DDBJ whole genome shotgun (WGS) entry which is preliminary data.</text>
</comment>
<dbReference type="Pfam" id="PF00092">
    <property type="entry name" value="VWA"/>
    <property type="match status" value="1"/>
</dbReference>
<proteinExistence type="predicted"/>
<dbReference type="PROSITE" id="PS50234">
    <property type="entry name" value="VWFA"/>
    <property type="match status" value="1"/>
</dbReference>